<dbReference type="Pfam" id="PF06271">
    <property type="entry name" value="RDD"/>
    <property type="match status" value="1"/>
</dbReference>
<dbReference type="InterPro" id="IPR051791">
    <property type="entry name" value="Pra-immunoreactive"/>
</dbReference>
<dbReference type="Proteomes" id="UP001500582">
    <property type="component" value="Unassembled WGS sequence"/>
</dbReference>
<feature type="transmembrane region" description="Helical" evidence="6">
    <location>
        <begin position="116"/>
        <end position="132"/>
    </location>
</feature>
<reference evidence="10" key="1">
    <citation type="journal article" date="2019" name="Int. J. Syst. Evol. Microbiol.">
        <title>The Global Catalogue of Microorganisms (GCM) 10K type strain sequencing project: providing services to taxonomists for standard genome sequencing and annotation.</title>
        <authorList>
            <consortium name="The Broad Institute Genomics Platform"/>
            <consortium name="The Broad Institute Genome Sequencing Center for Infectious Disease"/>
            <person name="Wu L."/>
            <person name="Ma J."/>
        </authorList>
    </citation>
    <scope>NUCLEOTIDE SEQUENCE [LARGE SCALE GENOMIC DNA]</scope>
    <source>
        <strain evidence="10">JCM 17705</strain>
    </source>
</reference>
<evidence type="ECO:0000313" key="10">
    <source>
        <dbReference type="Proteomes" id="UP001500582"/>
    </source>
</evidence>
<evidence type="ECO:0000256" key="3">
    <source>
        <dbReference type="ARBA" id="ARBA00022692"/>
    </source>
</evidence>
<keyword evidence="5 6" id="KW-0472">Membrane</keyword>
<keyword evidence="3 6" id="KW-0812">Transmembrane</keyword>
<evidence type="ECO:0000256" key="5">
    <source>
        <dbReference type="ARBA" id="ARBA00023136"/>
    </source>
</evidence>
<organism evidence="9 10">
    <name type="scientific">Mucilaginibacter gynuensis</name>
    <dbReference type="NCBI Taxonomy" id="1302236"/>
    <lineage>
        <taxon>Bacteria</taxon>
        <taxon>Pseudomonadati</taxon>
        <taxon>Bacteroidota</taxon>
        <taxon>Sphingobacteriia</taxon>
        <taxon>Sphingobacteriales</taxon>
        <taxon>Sphingobacteriaceae</taxon>
        <taxon>Mucilaginibacter</taxon>
    </lineage>
</organism>
<feature type="transmembrane region" description="Helical" evidence="6">
    <location>
        <begin position="82"/>
        <end position="104"/>
    </location>
</feature>
<dbReference type="RefSeq" id="WP_345212217.1">
    <property type="nucleotide sequence ID" value="NZ_BAABFT010000008.1"/>
</dbReference>
<evidence type="ECO:0000256" key="6">
    <source>
        <dbReference type="SAM" id="Phobius"/>
    </source>
</evidence>
<comment type="caution">
    <text evidence="9">The sequence shown here is derived from an EMBL/GenBank/DDBJ whole genome shotgun (WGS) entry which is preliminary data.</text>
</comment>
<evidence type="ECO:0000256" key="2">
    <source>
        <dbReference type="ARBA" id="ARBA00022475"/>
    </source>
</evidence>
<sequence>MINSYFILVDGQQTGPFTHDELMDNNLQPDAFVLSPLATEWQQAIDLPEFNEYFVSQGIYQPAKGNYANFGWRLLAYLIDQFIYYGFFAIIGGLIGAIMSLTGGEFGSIFINIEDVLQVVITFSGFFINAFLETTTLQGSLGKLICKLAVVNIHGGRETFLQALGRNFGKILSSLICGLGFLNVAWDSKRQGWHDQLAKTYVIKKRG</sequence>
<feature type="domain" description="GYF" evidence="8">
    <location>
        <begin position="5"/>
        <end position="50"/>
    </location>
</feature>
<name>A0ABP8GQT7_9SPHI</name>
<dbReference type="InterPro" id="IPR025640">
    <property type="entry name" value="GYF_2"/>
</dbReference>
<evidence type="ECO:0000259" key="7">
    <source>
        <dbReference type="Pfam" id="PF06271"/>
    </source>
</evidence>
<evidence type="ECO:0000259" key="8">
    <source>
        <dbReference type="Pfam" id="PF14237"/>
    </source>
</evidence>
<accession>A0ABP8GQT7</accession>
<evidence type="ECO:0000256" key="1">
    <source>
        <dbReference type="ARBA" id="ARBA00004651"/>
    </source>
</evidence>
<protein>
    <recommendedName>
        <fullName evidence="11">RDD family protein</fullName>
    </recommendedName>
</protein>
<keyword evidence="2" id="KW-1003">Cell membrane</keyword>
<dbReference type="PANTHER" id="PTHR36115">
    <property type="entry name" value="PROLINE-RICH ANTIGEN HOMOLOG-RELATED"/>
    <property type="match status" value="1"/>
</dbReference>
<dbReference type="Pfam" id="PF14237">
    <property type="entry name" value="GYF_2"/>
    <property type="match status" value="1"/>
</dbReference>
<gene>
    <name evidence="9" type="ORF">GCM10023149_32820</name>
</gene>
<evidence type="ECO:0000313" key="9">
    <source>
        <dbReference type="EMBL" id="GAA4328665.1"/>
    </source>
</evidence>
<dbReference type="InterPro" id="IPR010432">
    <property type="entry name" value="RDD"/>
</dbReference>
<comment type="subcellular location">
    <subcellularLocation>
        <location evidence="1">Cell membrane</location>
        <topology evidence="1">Multi-pass membrane protein</topology>
    </subcellularLocation>
</comment>
<evidence type="ECO:0000256" key="4">
    <source>
        <dbReference type="ARBA" id="ARBA00022989"/>
    </source>
</evidence>
<dbReference type="EMBL" id="BAABFT010000008">
    <property type="protein sequence ID" value="GAA4328665.1"/>
    <property type="molecule type" value="Genomic_DNA"/>
</dbReference>
<evidence type="ECO:0008006" key="11">
    <source>
        <dbReference type="Google" id="ProtNLM"/>
    </source>
</evidence>
<dbReference type="PANTHER" id="PTHR36115:SF4">
    <property type="entry name" value="MEMBRANE PROTEIN"/>
    <property type="match status" value="1"/>
</dbReference>
<keyword evidence="10" id="KW-1185">Reference proteome</keyword>
<proteinExistence type="predicted"/>
<keyword evidence="4 6" id="KW-1133">Transmembrane helix</keyword>
<feature type="domain" description="RDD" evidence="7">
    <location>
        <begin position="67"/>
        <end position="199"/>
    </location>
</feature>